<evidence type="ECO:0000259" key="6">
    <source>
        <dbReference type="PROSITE" id="PS50249"/>
    </source>
</evidence>
<dbReference type="PANTHER" id="PTHR30471:SF3">
    <property type="entry name" value="UPF0758 PROTEIN YEES-RELATED"/>
    <property type="match status" value="1"/>
</dbReference>
<dbReference type="CDD" id="cd08071">
    <property type="entry name" value="MPN_DUF2466"/>
    <property type="match status" value="1"/>
</dbReference>
<dbReference type="Pfam" id="PF04002">
    <property type="entry name" value="RadC"/>
    <property type="match status" value="1"/>
</dbReference>
<keyword evidence="4" id="KW-0862">Zinc</keyword>
<evidence type="ECO:0000256" key="4">
    <source>
        <dbReference type="ARBA" id="ARBA00022833"/>
    </source>
</evidence>
<protein>
    <submittedName>
        <fullName evidence="7">JAB domain-containing protein</fullName>
    </submittedName>
</protein>
<evidence type="ECO:0000256" key="1">
    <source>
        <dbReference type="ARBA" id="ARBA00022670"/>
    </source>
</evidence>
<dbReference type="InterPro" id="IPR025657">
    <property type="entry name" value="RadC_JAB"/>
</dbReference>
<feature type="domain" description="MPN" evidence="6">
    <location>
        <begin position="61"/>
        <end position="189"/>
    </location>
</feature>
<organism evidence="7 8">
    <name type="scientific">Butyricimonas paravirosa</name>
    <dbReference type="NCBI Taxonomy" id="1472417"/>
    <lineage>
        <taxon>Bacteria</taxon>
        <taxon>Pseudomonadati</taxon>
        <taxon>Bacteroidota</taxon>
        <taxon>Bacteroidia</taxon>
        <taxon>Bacteroidales</taxon>
        <taxon>Odoribacteraceae</taxon>
        <taxon>Butyricimonas</taxon>
    </lineage>
</organism>
<evidence type="ECO:0000256" key="2">
    <source>
        <dbReference type="ARBA" id="ARBA00022723"/>
    </source>
</evidence>
<evidence type="ECO:0000313" key="8">
    <source>
        <dbReference type="Proteomes" id="UP001302374"/>
    </source>
</evidence>
<dbReference type="PROSITE" id="PS50249">
    <property type="entry name" value="MPN"/>
    <property type="match status" value="1"/>
</dbReference>
<dbReference type="PANTHER" id="PTHR30471">
    <property type="entry name" value="DNA REPAIR PROTEIN RADC"/>
    <property type="match status" value="1"/>
</dbReference>
<gene>
    <name evidence="7" type="ORF">F1644_16375</name>
</gene>
<evidence type="ECO:0000256" key="5">
    <source>
        <dbReference type="ARBA" id="ARBA00023049"/>
    </source>
</evidence>
<dbReference type="InterPro" id="IPR037518">
    <property type="entry name" value="MPN"/>
</dbReference>
<dbReference type="Proteomes" id="UP001302374">
    <property type="component" value="Chromosome"/>
</dbReference>
<evidence type="ECO:0000313" key="7">
    <source>
        <dbReference type="EMBL" id="WOF13740.1"/>
    </source>
</evidence>
<keyword evidence="8" id="KW-1185">Reference proteome</keyword>
<dbReference type="Gene3D" id="3.40.140.10">
    <property type="entry name" value="Cytidine Deaminase, domain 2"/>
    <property type="match status" value="1"/>
</dbReference>
<name>A0ABZ0FZ59_9BACT</name>
<proteinExistence type="predicted"/>
<keyword evidence="1" id="KW-0645">Protease</keyword>
<evidence type="ECO:0000256" key="3">
    <source>
        <dbReference type="ARBA" id="ARBA00022801"/>
    </source>
</evidence>
<reference evidence="7 8" key="1">
    <citation type="submission" date="2019-09" db="EMBL/GenBank/DDBJ databases">
        <title>Butyricimonas paravirosa DSM 105722 (=214-4 = JCM 18677 = CCUG 65563).</title>
        <authorList>
            <person name="Le Roy T."/>
            <person name="Cani P.D."/>
        </authorList>
    </citation>
    <scope>NUCLEOTIDE SEQUENCE [LARGE SCALE GENOMIC DNA]</scope>
    <source>
        <strain evidence="7 8">DSM 105722</strain>
    </source>
</reference>
<keyword evidence="3" id="KW-0378">Hydrolase</keyword>
<keyword evidence="5" id="KW-0482">Metalloprotease</keyword>
<dbReference type="InterPro" id="IPR001405">
    <property type="entry name" value="UPF0758"/>
</dbReference>
<keyword evidence="2" id="KW-0479">Metal-binding</keyword>
<accession>A0ABZ0FZ59</accession>
<dbReference type="EMBL" id="CP043839">
    <property type="protein sequence ID" value="WOF13740.1"/>
    <property type="molecule type" value="Genomic_DNA"/>
</dbReference>
<sequence length="189" mass="21591">MIFHSCYPILFKTSVLSIKFIIMNEKNLSSPVINETRTGEDYNDLTLLSEVEIKYKPEVKPKDRPRVTMAMEAYKLIKPFFEGCLYHHEEAWVMLLNTSCKVLGVARLSVGNQEHTIIDPRTTLQLMIKTNAVNLIIFHNHPSQSLAFSPGDIKITKNMMEACKLLNMNCLDHIIVGEDGYSSYSEEGY</sequence>